<protein>
    <submittedName>
        <fullName evidence="1">Gll3830 protein</fullName>
    </submittedName>
</protein>
<reference evidence="1 2" key="2">
    <citation type="journal article" date="2003" name="DNA Res.">
        <title>Complete genome structure of Gloeobacter violaceus PCC 7421, a cyanobacterium that lacks thylakoids (supplement).</title>
        <authorList>
            <person name="Nakamura Y."/>
            <person name="Kaneko T."/>
            <person name="Sato S."/>
            <person name="Mimuro M."/>
            <person name="Miyashita H."/>
            <person name="Tsuchiya T."/>
            <person name="Sasamoto S."/>
            <person name="Watanabe A."/>
            <person name="Kawashima K."/>
            <person name="Kishida Y."/>
            <person name="Kiyokawa C."/>
            <person name="Kohara M."/>
            <person name="Matsumoto M."/>
            <person name="Matsuno A."/>
            <person name="Nakazaki N."/>
            <person name="Shimpo S."/>
            <person name="Takeuchi C."/>
            <person name="Yamada M."/>
            <person name="Tabata S."/>
        </authorList>
    </citation>
    <scope>NUCLEOTIDE SEQUENCE [LARGE SCALE GENOMIC DNA]</scope>
    <source>
        <strain evidence="2">ATCC 29082 / PCC 7421</strain>
    </source>
</reference>
<evidence type="ECO:0000313" key="2">
    <source>
        <dbReference type="Proteomes" id="UP000000557"/>
    </source>
</evidence>
<dbReference type="KEGG" id="gvi:gll3830"/>
<dbReference type="Proteomes" id="UP000000557">
    <property type="component" value="Chromosome"/>
</dbReference>
<dbReference type="OrthoDB" id="7593532at2"/>
<reference evidence="1 2" key="1">
    <citation type="journal article" date="2003" name="DNA Res.">
        <title>Complete genome structure of Gloeobacter violaceus PCC 7421, a cyanobacterium that lacks thylakoids.</title>
        <authorList>
            <person name="Nakamura Y."/>
            <person name="Kaneko T."/>
            <person name="Sato S."/>
            <person name="Mimuro M."/>
            <person name="Miyashita H."/>
            <person name="Tsuchiya T."/>
            <person name="Sasamoto S."/>
            <person name="Watanabe A."/>
            <person name="Kawashima K."/>
            <person name="Kishida Y."/>
            <person name="Kiyokawa C."/>
            <person name="Kohara M."/>
            <person name="Matsumoto M."/>
            <person name="Matsuno A."/>
            <person name="Nakazaki N."/>
            <person name="Shimpo S."/>
            <person name="Takeuchi C."/>
            <person name="Yamada M."/>
            <person name="Tabata S."/>
        </authorList>
    </citation>
    <scope>NUCLEOTIDE SEQUENCE [LARGE SCALE GENOMIC DNA]</scope>
    <source>
        <strain evidence="2">ATCC 29082 / PCC 7421</strain>
    </source>
</reference>
<name>Q7NEP8_GLOVI</name>
<dbReference type="EMBL" id="BA000045">
    <property type="protein sequence ID" value="BAC91771.1"/>
    <property type="molecule type" value="Genomic_DNA"/>
</dbReference>
<dbReference type="EnsemblBacteria" id="BAC91771">
    <property type="protein sequence ID" value="BAC91771"/>
    <property type="gene ID" value="BAC91771"/>
</dbReference>
<accession>Q7NEP8</accession>
<evidence type="ECO:0000313" key="1">
    <source>
        <dbReference type="EMBL" id="BAC91771.1"/>
    </source>
</evidence>
<dbReference type="STRING" id="251221.gene:10761347"/>
<gene>
    <name evidence="1" type="ordered locus">gll3830</name>
</gene>
<sequence length="579" mass="64811">MPDLTPRTIVQLVALDETGDSYYRMRWPAVQLAAQAPHWRVINLDATASERYVWAEMADLLVLIQCADPDMLPVIEKRRAQGRQTLVEYNDNHYDPPVWSPAADQWASPLLQQMYERFMVHGDALAVTGPGLERLFRSKTTKPIHILKNHFPEDPLPFAALQQAKGNQIRLGWAGSLGHMADLLAVMPTLKKLLERFPEIKLCLMGNEAIPSLIRVPEAQLEFRKWGTIHDYYAFVKTLHIGIAPLQDTGYNRCRSDVKAVELAALGAVPVLQNALPYRDFLSETGLVGFSSLDGLFERLVGYLLHPAGLEADARCAHRYVQAQRLASQRRERYELYATMLAATPSKYFWPQSAGYHEVSGTPEPGTPSQKLLQHGRNLWQHGAHPAALQVLGGAVQANPFHPDLALAELRFMHLAGLADVPARLSAYAQRFAEDARFALFALAIEKNLHKRAGLWSDLAERLAGLPRCAADFYFEQISKLFLKDLRADPGIYLEAGECWLRVYPGRADLRLEVAQAAERCGRFAQAQDHYRWLQGALALYTDNQAFLGGVSPKTVAAWSAALHGRLHSDWSPAGEDIY</sequence>
<dbReference type="RefSeq" id="WP_011143819.1">
    <property type="nucleotide sequence ID" value="NC_005125.1"/>
</dbReference>
<dbReference type="AlphaFoldDB" id="Q7NEP8"/>
<keyword evidence="2" id="KW-1185">Reference proteome</keyword>
<dbReference type="InParanoid" id="Q7NEP8"/>
<proteinExistence type="predicted"/>
<dbReference type="SUPFAM" id="SSF53756">
    <property type="entry name" value="UDP-Glycosyltransferase/glycogen phosphorylase"/>
    <property type="match status" value="1"/>
</dbReference>
<dbReference type="HOGENOM" id="CLU_470723_0_0_3"/>
<dbReference type="eggNOG" id="COG0438">
    <property type="taxonomic scope" value="Bacteria"/>
</dbReference>
<organism evidence="1 2">
    <name type="scientific">Gloeobacter violaceus (strain ATCC 29082 / PCC 7421)</name>
    <dbReference type="NCBI Taxonomy" id="251221"/>
    <lineage>
        <taxon>Bacteria</taxon>
        <taxon>Bacillati</taxon>
        <taxon>Cyanobacteriota</taxon>
        <taxon>Cyanophyceae</taxon>
        <taxon>Gloeobacterales</taxon>
        <taxon>Gloeobacteraceae</taxon>
        <taxon>Gloeobacter</taxon>
    </lineage>
</organism>